<reference evidence="1" key="1">
    <citation type="submission" date="2020-05" db="EMBL/GenBank/DDBJ databases">
        <title>Large-scale comparative analyses of tick genomes elucidate their genetic diversity and vector capacities.</title>
        <authorList>
            <person name="Jia N."/>
            <person name="Wang J."/>
            <person name="Shi W."/>
            <person name="Du L."/>
            <person name="Sun Y."/>
            <person name="Zhan W."/>
            <person name="Jiang J."/>
            <person name="Wang Q."/>
            <person name="Zhang B."/>
            <person name="Ji P."/>
            <person name="Sakyi L.B."/>
            <person name="Cui X."/>
            <person name="Yuan T."/>
            <person name="Jiang B."/>
            <person name="Yang W."/>
            <person name="Lam T.T.-Y."/>
            <person name="Chang Q."/>
            <person name="Ding S."/>
            <person name="Wang X."/>
            <person name="Zhu J."/>
            <person name="Ruan X."/>
            <person name="Zhao L."/>
            <person name="Wei J."/>
            <person name="Que T."/>
            <person name="Du C."/>
            <person name="Cheng J."/>
            <person name="Dai P."/>
            <person name="Han X."/>
            <person name="Huang E."/>
            <person name="Gao Y."/>
            <person name="Liu J."/>
            <person name="Shao H."/>
            <person name="Ye R."/>
            <person name="Li L."/>
            <person name="Wei W."/>
            <person name="Wang X."/>
            <person name="Wang C."/>
            <person name="Yang T."/>
            <person name="Huo Q."/>
            <person name="Li W."/>
            <person name="Guo W."/>
            <person name="Chen H."/>
            <person name="Zhou L."/>
            <person name="Ni X."/>
            <person name="Tian J."/>
            <person name="Zhou Y."/>
            <person name="Sheng Y."/>
            <person name="Liu T."/>
            <person name="Pan Y."/>
            <person name="Xia L."/>
            <person name="Li J."/>
            <person name="Zhao F."/>
            <person name="Cao W."/>
        </authorList>
    </citation>
    <scope>NUCLEOTIDE SEQUENCE</scope>
    <source>
        <strain evidence="1">Hyas-2018</strain>
    </source>
</reference>
<dbReference type="Proteomes" id="UP000821845">
    <property type="component" value="Chromosome 5"/>
</dbReference>
<proteinExistence type="predicted"/>
<organism evidence="1 2">
    <name type="scientific">Hyalomma asiaticum</name>
    <name type="common">Tick</name>
    <dbReference type="NCBI Taxonomy" id="266040"/>
    <lineage>
        <taxon>Eukaryota</taxon>
        <taxon>Metazoa</taxon>
        <taxon>Ecdysozoa</taxon>
        <taxon>Arthropoda</taxon>
        <taxon>Chelicerata</taxon>
        <taxon>Arachnida</taxon>
        <taxon>Acari</taxon>
        <taxon>Parasitiformes</taxon>
        <taxon>Ixodida</taxon>
        <taxon>Ixodoidea</taxon>
        <taxon>Ixodidae</taxon>
        <taxon>Hyalomminae</taxon>
        <taxon>Hyalomma</taxon>
    </lineage>
</organism>
<evidence type="ECO:0000313" key="2">
    <source>
        <dbReference type="Proteomes" id="UP000821845"/>
    </source>
</evidence>
<accession>A0ACB7SCL4</accession>
<sequence>MNSRRRQFPIQGERGVNPIAQAAVLLVGICVGRDRTVFATIGSKGLNGPLIWKKRLKYILLTPAPHRTRDAAVLAFFFFSVVVYAFTRPSPLRENADCDTDDCMQHAFLLSAALNRSLDPCPGLRHVRLQRLARKLGAIAESTGGPLRNLSAVPDEAPIEGAHALDVLLDLAINWRMPLWFSVAVLKAGKNGSLGVLLDYGRYDAYWVNRDSPNFVSQEAIMDNVILKTLRDLSDTRLQFKPRAIPIMNISRLTPSWSEELWLKFLQKHLSPTFSVAMQDHILLTDSNLLEIIGGISARYDNADLLQHIVRVLNRTFANLMSNSTPHFSETDDAYRASENTTLVCQLQVEDLFKPVLALNYVAAKKLAAHRAIVDDVLRSVVQTTADMLAETKWIGEEIKKMILRQIQTSVINMWPDAELTNDKTLSDLYRSFPGSRDIFVRDVMESRAEIRRYLGSDSYTYLTSTPHGGRDPYFAYNVFSNSFEVAVGALSAPLFYPEGTTAMNYGGLGSELASALLRAIDSGYAVVGPNGWTLNKTESMYVKAPCVDMSFEGFYPSMPSLEVTHRSYLEALRKTGRTVDSKLASLGEFTAEQVFFLTFCQRTCRLFDGLKTSGECNVAVRNFAPFVKAFNCRRGTHMNSNNKCAFFT</sequence>
<dbReference type="EMBL" id="CM023485">
    <property type="protein sequence ID" value="KAH6930474.1"/>
    <property type="molecule type" value="Genomic_DNA"/>
</dbReference>
<name>A0ACB7SCL4_HYAAI</name>
<protein>
    <submittedName>
        <fullName evidence="1">Uncharacterized protein</fullName>
    </submittedName>
</protein>
<comment type="caution">
    <text evidence="1">The sequence shown here is derived from an EMBL/GenBank/DDBJ whole genome shotgun (WGS) entry which is preliminary data.</text>
</comment>
<evidence type="ECO:0000313" key="1">
    <source>
        <dbReference type="EMBL" id="KAH6930474.1"/>
    </source>
</evidence>
<keyword evidence="2" id="KW-1185">Reference proteome</keyword>
<gene>
    <name evidence="1" type="ORF">HPB50_013995</name>
</gene>